<dbReference type="Proteomes" id="UP000054805">
    <property type="component" value="Unassembled WGS sequence"/>
</dbReference>
<name>A0A0V1HWV8_TRIPS</name>
<reference evidence="3 4" key="1">
    <citation type="submission" date="2015-01" db="EMBL/GenBank/DDBJ databases">
        <title>Evolution of Trichinella species and genotypes.</title>
        <authorList>
            <person name="Korhonen P.K."/>
            <person name="Edoardo P."/>
            <person name="Giuseppe L.R."/>
            <person name="Gasser R.B."/>
        </authorList>
    </citation>
    <scope>NUCLEOTIDE SEQUENCE [LARGE SCALE GENOMIC DNA]</scope>
    <source>
        <strain evidence="2">ISS176</strain>
        <strain evidence="1">ISS588</strain>
    </source>
</reference>
<comment type="caution">
    <text evidence="1">The sequence shown here is derived from an EMBL/GenBank/DDBJ whole genome shotgun (WGS) entry which is preliminary data.</text>
</comment>
<organism evidence="1 3">
    <name type="scientific">Trichinella pseudospiralis</name>
    <name type="common">Parasitic roundworm</name>
    <dbReference type="NCBI Taxonomy" id="6337"/>
    <lineage>
        <taxon>Eukaryota</taxon>
        <taxon>Metazoa</taxon>
        <taxon>Ecdysozoa</taxon>
        <taxon>Nematoda</taxon>
        <taxon>Enoplea</taxon>
        <taxon>Dorylaimia</taxon>
        <taxon>Trichinellida</taxon>
        <taxon>Trichinellidae</taxon>
        <taxon>Trichinella</taxon>
    </lineage>
</organism>
<dbReference type="EMBL" id="JYDV01000003">
    <property type="protein sequence ID" value="KRZ45267.1"/>
    <property type="molecule type" value="Genomic_DNA"/>
</dbReference>
<evidence type="ECO:0000313" key="1">
    <source>
        <dbReference type="EMBL" id="KRZ15081.1"/>
    </source>
</evidence>
<evidence type="ECO:0000313" key="2">
    <source>
        <dbReference type="EMBL" id="KRZ45267.1"/>
    </source>
</evidence>
<dbReference type="AlphaFoldDB" id="A0A0V1HWV8"/>
<evidence type="ECO:0000313" key="4">
    <source>
        <dbReference type="Proteomes" id="UP000054826"/>
    </source>
</evidence>
<sequence>MLSSNRFKNDQIEHVTQLYATNFQLQYVFGMQKFGREFFDFQKFRYFKIFAFFKILEFFYKN</sequence>
<accession>A0A0V1HWV8</accession>
<proteinExistence type="predicted"/>
<protein>
    <submittedName>
        <fullName evidence="1">Uncharacterized protein</fullName>
    </submittedName>
</protein>
<dbReference type="Proteomes" id="UP000054826">
    <property type="component" value="Unassembled WGS sequence"/>
</dbReference>
<keyword evidence="3" id="KW-1185">Reference proteome</keyword>
<evidence type="ECO:0000313" key="3">
    <source>
        <dbReference type="Proteomes" id="UP000054805"/>
    </source>
</evidence>
<gene>
    <name evidence="1" type="ORF">T4B_248</name>
    <name evidence="2" type="ORF">T4C_6482</name>
</gene>
<dbReference type="EMBL" id="JYDS01000314">
    <property type="protein sequence ID" value="KRZ15081.1"/>
    <property type="molecule type" value="Genomic_DNA"/>
</dbReference>